<evidence type="ECO:0000256" key="1">
    <source>
        <dbReference type="ARBA" id="ARBA00022723"/>
    </source>
</evidence>
<keyword evidence="3" id="KW-0862">Zinc</keyword>
<dbReference type="GO" id="GO:0004842">
    <property type="term" value="F:ubiquitin-protein transferase activity"/>
    <property type="evidence" value="ECO:0007669"/>
    <property type="project" value="TreeGrafter"/>
</dbReference>
<gene>
    <name evidence="8" type="primary">LOC113862531</name>
</gene>
<keyword evidence="5" id="KW-1133">Transmembrane helix</keyword>
<evidence type="ECO:0000256" key="3">
    <source>
        <dbReference type="ARBA" id="ARBA00022833"/>
    </source>
</evidence>
<reference evidence="8" key="2">
    <citation type="submission" date="2025-08" db="UniProtKB">
        <authorList>
            <consortium name="RefSeq"/>
        </authorList>
    </citation>
    <scope>IDENTIFICATION</scope>
    <source>
        <tissue evidence="8">Young leaves</tissue>
    </source>
</reference>
<keyword evidence="5" id="KW-0472">Membrane</keyword>
<dbReference type="PROSITE" id="PS51292">
    <property type="entry name" value="ZF_RING_CH"/>
    <property type="match status" value="1"/>
</dbReference>
<dbReference type="RefSeq" id="XP_027351413.1">
    <property type="nucleotide sequence ID" value="XM_027495612.1"/>
</dbReference>
<dbReference type="Proteomes" id="UP000694853">
    <property type="component" value="Unplaced"/>
</dbReference>
<protein>
    <submittedName>
        <fullName evidence="8">Uncharacterized protein LOC113862531</fullName>
    </submittedName>
</protein>
<dbReference type="GO" id="GO:0016567">
    <property type="term" value="P:protein ubiquitination"/>
    <property type="evidence" value="ECO:0007669"/>
    <property type="project" value="TreeGrafter"/>
</dbReference>
<reference evidence="7" key="1">
    <citation type="journal article" date="2019" name="Toxins">
        <title>Detection of Abrin-Like and Prepropulchellin-Like Toxin Genes and Transcripts Using Whole Genome Sequencing and Full-Length Transcript Sequencing of Abrus precatorius.</title>
        <authorList>
            <person name="Hovde B.T."/>
            <person name="Daligault H.E."/>
            <person name="Hanschen E.R."/>
            <person name="Kunde Y.A."/>
            <person name="Johnson M.B."/>
            <person name="Starkenburg S.R."/>
            <person name="Johnson S.L."/>
        </authorList>
    </citation>
    <scope>NUCLEOTIDE SEQUENCE [LARGE SCALE GENOMIC DNA]</scope>
</reference>
<dbReference type="GeneID" id="113862531"/>
<evidence type="ECO:0000256" key="5">
    <source>
        <dbReference type="SAM" id="Phobius"/>
    </source>
</evidence>
<dbReference type="InterPro" id="IPR013083">
    <property type="entry name" value="Znf_RING/FYVE/PHD"/>
</dbReference>
<dbReference type="AlphaFoldDB" id="A0A8B8L7T7"/>
<organism evidence="7 8">
    <name type="scientific">Abrus precatorius</name>
    <name type="common">Indian licorice</name>
    <name type="synonym">Glycine abrus</name>
    <dbReference type="NCBI Taxonomy" id="3816"/>
    <lineage>
        <taxon>Eukaryota</taxon>
        <taxon>Viridiplantae</taxon>
        <taxon>Streptophyta</taxon>
        <taxon>Embryophyta</taxon>
        <taxon>Tracheophyta</taxon>
        <taxon>Spermatophyta</taxon>
        <taxon>Magnoliopsida</taxon>
        <taxon>eudicotyledons</taxon>
        <taxon>Gunneridae</taxon>
        <taxon>Pentapetalae</taxon>
        <taxon>rosids</taxon>
        <taxon>fabids</taxon>
        <taxon>Fabales</taxon>
        <taxon>Fabaceae</taxon>
        <taxon>Papilionoideae</taxon>
        <taxon>50 kb inversion clade</taxon>
        <taxon>NPAAA clade</taxon>
        <taxon>indigoferoid/millettioid clade</taxon>
        <taxon>Abreae</taxon>
        <taxon>Abrus</taxon>
    </lineage>
</organism>
<dbReference type="SMART" id="SM00744">
    <property type="entry name" value="RINGv"/>
    <property type="match status" value="1"/>
</dbReference>
<dbReference type="GO" id="GO:0008270">
    <property type="term" value="F:zinc ion binding"/>
    <property type="evidence" value="ECO:0007669"/>
    <property type="project" value="UniProtKB-KW"/>
</dbReference>
<feature type="domain" description="RING-CH-type" evidence="6">
    <location>
        <begin position="61"/>
        <end position="121"/>
    </location>
</feature>
<accession>A0A8B8L7T7</accession>
<dbReference type="Pfam" id="PF12906">
    <property type="entry name" value="RINGv"/>
    <property type="match status" value="1"/>
</dbReference>
<proteinExistence type="predicted"/>
<evidence type="ECO:0000313" key="7">
    <source>
        <dbReference type="Proteomes" id="UP000694853"/>
    </source>
</evidence>
<evidence type="ECO:0000259" key="6">
    <source>
        <dbReference type="PROSITE" id="PS51292"/>
    </source>
</evidence>
<dbReference type="CDD" id="cd16495">
    <property type="entry name" value="RING_CH-C4HC3_MARCH"/>
    <property type="match status" value="1"/>
</dbReference>
<dbReference type="InterPro" id="IPR033275">
    <property type="entry name" value="MARCH-like"/>
</dbReference>
<dbReference type="KEGG" id="aprc:113862531"/>
<feature type="region of interest" description="Disordered" evidence="4">
    <location>
        <begin position="33"/>
        <end position="55"/>
    </location>
</feature>
<sequence length="227" mass="25683">MGDHVTISAEIFQGTRGQGSLTTQHHIAIPIEEFSASQKASKDKRPVTDDNVQNPEECCEESQEDMRECRYCHEEDFVSKLETPCSCNGSLRYVHKNCIDQWYHSKGSMICEICKQRYHPNYTVPEPIYSSSDETEISEEWTFPGTNTQIQAPLLVVERATNGLIESMNKDFTLRNPSGGVIFGTALLIFMAVLVVKDAYNYAPPRDDKVGHTLYWNMSLSALFLTV</sequence>
<evidence type="ECO:0000256" key="4">
    <source>
        <dbReference type="SAM" id="MobiDB-lite"/>
    </source>
</evidence>
<dbReference type="SUPFAM" id="SSF57850">
    <property type="entry name" value="RING/U-box"/>
    <property type="match status" value="1"/>
</dbReference>
<feature type="transmembrane region" description="Helical" evidence="5">
    <location>
        <begin position="178"/>
        <end position="196"/>
    </location>
</feature>
<keyword evidence="5" id="KW-0812">Transmembrane</keyword>
<dbReference type="Pfam" id="PF12428">
    <property type="entry name" value="DUF3675"/>
    <property type="match status" value="1"/>
</dbReference>
<dbReference type="InterPro" id="IPR011016">
    <property type="entry name" value="Znf_RING-CH"/>
</dbReference>
<dbReference type="PANTHER" id="PTHR23012">
    <property type="entry name" value="RING/FYVE/PHD ZINC FINGER DOMAIN-CONTAINING"/>
    <property type="match status" value="1"/>
</dbReference>
<evidence type="ECO:0000256" key="2">
    <source>
        <dbReference type="ARBA" id="ARBA00022771"/>
    </source>
</evidence>
<dbReference type="OrthoDB" id="1403449at2759"/>
<name>A0A8B8L7T7_ABRPR</name>
<keyword evidence="7" id="KW-1185">Reference proteome</keyword>
<dbReference type="PANTHER" id="PTHR23012:SF213">
    <property type="entry name" value="RING-VARIANT DOMAIN PROTEIN"/>
    <property type="match status" value="1"/>
</dbReference>
<keyword evidence="1" id="KW-0479">Metal-binding</keyword>
<dbReference type="Gene3D" id="3.30.40.10">
    <property type="entry name" value="Zinc/RING finger domain, C3HC4 (zinc finger)"/>
    <property type="match status" value="1"/>
</dbReference>
<dbReference type="InterPro" id="IPR022143">
    <property type="entry name" value="DUF3675"/>
</dbReference>
<dbReference type="GO" id="GO:0016020">
    <property type="term" value="C:membrane"/>
    <property type="evidence" value="ECO:0007669"/>
    <property type="project" value="TreeGrafter"/>
</dbReference>
<evidence type="ECO:0000313" key="8">
    <source>
        <dbReference type="RefSeq" id="XP_027351413.1"/>
    </source>
</evidence>
<keyword evidence="2" id="KW-0863">Zinc-finger</keyword>